<dbReference type="PANTHER" id="PTHR45663:SF11">
    <property type="entry name" value="GEO12009P1"/>
    <property type="match status" value="1"/>
</dbReference>
<dbReference type="GO" id="GO:0015035">
    <property type="term" value="F:protein-disulfide reductase activity"/>
    <property type="evidence" value="ECO:0007669"/>
    <property type="project" value="UniProtKB-UniRule"/>
</dbReference>
<comment type="caution">
    <text evidence="11">The sequence shown here is derived from an EMBL/GenBank/DDBJ whole genome shotgun (WGS) entry which is preliminary data.</text>
</comment>
<comment type="similarity">
    <text evidence="1 7">Belongs to the thioredoxin family.</text>
</comment>
<dbReference type="PIRSF" id="PIRSF000077">
    <property type="entry name" value="Thioredoxin"/>
    <property type="match status" value="1"/>
</dbReference>
<name>A0A4Q1JLR2_9BACT</name>
<dbReference type="Gene3D" id="3.40.30.10">
    <property type="entry name" value="Glutaredoxin"/>
    <property type="match status" value="1"/>
</dbReference>
<gene>
    <name evidence="11" type="primary">trxA</name>
    <name evidence="11" type="ORF">EO244_08325</name>
</gene>
<protein>
    <recommendedName>
        <fullName evidence="6 7">Thioredoxin</fullName>
    </recommendedName>
</protein>
<evidence type="ECO:0000256" key="8">
    <source>
        <dbReference type="PIRSR" id="PIRSR000077-1"/>
    </source>
</evidence>
<evidence type="ECO:0000313" key="11">
    <source>
        <dbReference type="EMBL" id="RXQ95047.1"/>
    </source>
</evidence>
<keyword evidence="3" id="KW-0249">Electron transport</keyword>
<dbReference type="InterPro" id="IPR013766">
    <property type="entry name" value="Thioredoxin_domain"/>
</dbReference>
<dbReference type="CDD" id="cd02947">
    <property type="entry name" value="TRX_family"/>
    <property type="match status" value="1"/>
</dbReference>
<dbReference type="InterPro" id="IPR036249">
    <property type="entry name" value="Thioredoxin-like_sf"/>
</dbReference>
<dbReference type="SUPFAM" id="SSF52833">
    <property type="entry name" value="Thioredoxin-like"/>
    <property type="match status" value="1"/>
</dbReference>
<keyword evidence="5 9" id="KW-0676">Redox-active center</keyword>
<dbReference type="Pfam" id="PF00085">
    <property type="entry name" value="Thioredoxin"/>
    <property type="match status" value="1"/>
</dbReference>
<feature type="site" description="Contributes to redox potential value" evidence="8">
    <location>
        <position position="32"/>
    </location>
</feature>
<evidence type="ECO:0000256" key="7">
    <source>
        <dbReference type="PIRNR" id="PIRNR000077"/>
    </source>
</evidence>
<dbReference type="GO" id="GO:0005737">
    <property type="term" value="C:cytoplasm"/>
    <property type="evidence" value="ECO:0007669"/>
    <property type="project" value="TreeGrafter"/>
</dbReference>
<dbReference type="RefSeq" id="WP_129254205.1">
    <property type="nucleotide sequence ID" value="NZ_SAXA01000006.1"/>
</dbReference>
<dbReference type="EMBL" id="SAXA01000006">
    <property type="protein sequence ID" value="RXQ95047.1"/>
    <property type="molecule type" value="Genomic_DNA"/>
</dbReference>
<evidence type="ECO:0000259" key="10">
    <source>
        <dbReference type="PROSITE" id="PS51352"/>
    </source>
</evidence>
<sequence>MTIKVDDTNFEEIVLKSDKPVLVDFWAEWCGPCRMVGPIVDELAQDYDGKFVVTKVDVDSCPATAAKFGIRNIPTIIFLKNGEVVDKQVGAVPKTAIAEKMNALL</sequence>
<feature type="site" description="Deprotonates C-terminal active site Cys" evidence="8">
    <location>
        <position position="24"/>
    </location>
</feature>
<evidence type="ECO:0000256" key="4">
    <source>
        <dbReference type="ARBA" id="ARBA00023157"/>
    </source>
</evidence>
<reference evidence="11 12" key="1">
    <citation type="submission" date="2019-01" db="EMBL/GenBank/DDBJ databases">
        <title>Ancylomarina salipaludis sp. nov., isolated from a salt marsh.</title>
        <authorList>
            <person name="Yoon J.-H."/>
        </authorList>
    </citation>
    <scope>NUCLEOTIDE SEQUENCE [LARGE SCALE GENOMIC DNA]</scope>
    <source>
        <strain evidence="11 12">SHSM-M15</strain>
    </source>
</reference>
<evidence type="ECO:0000256" key="2">
    <source>
        <dbReference type="ARBA" id="ARBA00022448"/>
    </source>
</evidence>
<evidence type="ECO:0000256" key="5">
    <source>
        <dbReference type="ARBA" id="ARBA00023284"/>
    </source>
</evidence>
<feature type="active site" description="Nucleophile" evidence="8">
    <location>
        <position position="30"/>
    </location>
</feature>
<dbReference type="PANTHER" id="PTHR45663">
    <property type="entry name" value="GEO12009P1"/>
    <property type="match status" value="1"/>
</dbReference>
<evidence type="ECO:0000256" key="6">
    <source>
        <dbReference type="NCBIfam" id="TIGR01068"/>
    </source>
</evidence>
<dbReference type="InterPro" id="IPR005746">
    <property type="entry name" value="Thioredoxin"/>
</dbReference>
<keyword evidence="2" id="KW-0813">Transport</keyword>
<dbReference type="PROSITE" id="PS51352">
    <property type="entry name" value="THIOREDOXIN_2"/>
    <property type="match status" value="1"/>
</dbReference>
<dbReference type="Proteomes" id="UP000289703">
    <property type="component" value="Unassembled WGS sequence"/>
</dbReference>
<dbReference type="AlphaFoldDB" id="A0A4Q1JLR2"/>
<dbReference type="PRINTS" id="PR00421">
    <property type="entry name" value="THIOREDOXIN"/>
</dbReference>
<feature type="active site" description="Nucleophile" evidence="8">
    <location>
        <position position="33"/>
    </location>
</feature>
<dbReference type="OrthoDB" id="9790390at2"/>
<organism evidence="11 12">
    <name type="scientific">Ancylomarina salipaludis</name>
    <dbReference type="NCBI Taxonomy" id="2501299"/>
    <lineage>
        <taxon>Bacteria</taxon>
        <taxon>Pseudomonadati</taxon>
        <taxon>Bacteroidota</taxon>
        <taxon>Bacteroidia</taxon>
        <taxon>Marinilabiliales</taxon>
        <taxon>Marinifilaceae</taxon>
        <taxon>Ancylomarina</taxon>
    </lineage>
</organism>
<keyword evidence="4 9" id="KW-1015">Disulfide bond</keyword>
<dbReference type="InterPro" id="IPR017937">
    <property type="entry name" value="Thioredoxin_CS"/>
</dbReference>
<evidence type="ECO:0000256" key="9">
    <source>
        <dbReference type="PIRSR" id="PIRSR000077-4"/>
    </source>
</evidence>
<evidence type="ECO:0000256" key="1">
    <source>
        <dbReference type="ARBA" id="ARBA00008987"/>
    </source>
</evidence>
<evidence type="ECO:0000256" key="3">
    <source>
        <dbReference type="ARBA" id="ARBA00022982"/>
    </source>
</evidence>
<evidence type="ECO:0000313" key="12">
    <source>
        <dbReference type="Proteomes" id="UP000289703"/>
    </source>
</evidence>
<dbReference type="NCBIfam" id="TIGR01068">
    <property type="entry name" value="thioredoxin"/>
    <property type="match status" value="1"/>
</dbReference>
<dbReference type="FunFam" id="3.40.30.10:FF:000001">
    <property type="entry name" value="Thioredoxin"/>
    <property type="match status" value="1"/>
</dbReference>
<keyword evidence="12" id="KW-1185">Reference proteome</keyword>
<feature type="disulfide bond" description="Redox-active" evidence="9">
    <location>
        <begin position="30"/>
        <end position="33"/>
    </location>
</feature>
<proteinExistence type="inferred from homology"/>
<accession>A0A4Q1JLR2</accession>
<feature type="domain" description="Thioredoxin" evidence="10">
    <location>
        <begin position="1"/>
        <end position="105"/>
    </location>
</feature>
<dbReference type="PROSITE" id="PS00194">
    <property type="entry name" value="THIOREDOXIN_1"/>
    <property type="match status" value="1"/>
</dbReference>
<feature type="site" description="Contributes to redox potential value" evidence="8">
    <location>
        <position position="31"/>
    </location>
</feature>